<dbReference type="GO" id="GO:0016020">
    <property type="term" value="C:membrane"/>
    <property type="evidence" value="ECO:0007669"/>
    <property type="project" value="TreeGrafter"/>
</dbReference>
<dbReference type="EMBL" id="CP063849">
    <property type="protein sequence ID" value="QOY91838.1"/>
    <property type="molecule type" value="Genomic_DNA"/>
</dbReference>
<feature type="domain" description="Peptidase M48" evidence="7">
    <location>
        <begin position="31"/>
        <end position="173"/>
    </location>
</feature>
<dbReference type="Proteomes" id="UP000593892">
    <property type="component" value="Chromosome"/>
</dbReference>
<keyword evidence="2" id="KW-0479">Metal-binding</keyword>
<dbReference type="AlphaFoldDB" id="A0A7S7SPE5"/>
<evidence type="ECO:0000256" key="4">
    <source>
        <dbReference type="ARBA" id="ARBA00022833"/>
    </source>
</evidence>
<gene>
    <name evidence="8" type="ORF">IRI77_18420</name>
</gene>
<evidence type="ECO:0000259" key="7">
    <source>
        <dbReference type="Pfam" id="PF01435"/>
    </source>
</evidence>
<evidence type="ECO:0000256" key="1">
    <source>
        <dbReference type="ARBA" id="ARBA00022670"/>
    </source>
</evidence>
<dbReference type="GO" id="GO:0051603">
    <property type="term" value="P:proteolysis involved in protein catabolic process"/>
    <property type="evidence" value="ECO:0007669"/>
    <property type="project" value="TreeGrafter"/>
</dbReference>
<reference evidence="8 9" key="1">
    <citation type="submission" date="2020-10" db="EMBL/GenBank/DDBJ databases">
        <title>Complete genome sequence of Paludibaculum fermentans P105T, a facultatively anaerobic acidobacterium capable of dissimilatory Fe(III) reduction.</title>
        <authorList>
            <person name="Dedysh S.N."/>
            <person name="Beletsky A.V."/>
            <person name="Kulichevskaya I.S."/>
            <person name="Mardanov A.V."/>
            <person name="Ravin N.V."/>
        </authorList>
    </citation>
    <scope>NUCLEOTIDE SEQUENCE [LARGE SCALE GENOMIC DNA]</scope>
    <source>
        <strain evidence="8 9">P105</strain>
    </source>
</reference>
<keyword evidence="5 6" id="KW-0482">Metalloprotease</keyword>
<accession>A0A7S7SPE5</accession>
<evidence type="ECO:0000313" key="8">
    <source>
        <dbReference type="EMBL" id="QOY91838.1"/>
    </source>
</evidence>
<keyword evidence="4 6" id="KW-0862">Zinc</keyword>
<protein>
    <submittedName>
        <fullName evidence="8">M48 family metalloprotease</fullName>
    </submittedName>
</protein>
<keyword evidence="1 6" id="KW-0645">Protease</keyword>
<dbReference type="PANTHER" id="PTHR22726">
    <property type="entry name" value="METALLOENDOPEPTIDASE OMA1"/>
    <property type="match status" value="1"/>
</dbReference>
<dbReference type="PANTHER" id="PTHR22726:SF1">
    <property type="entry name" value="METALLOENDOPEPTIDASE OMA1, MITOCHONDRIAL"/>
    <property type="match status" value="1"/>
</dbReference>
<dbReference type="KEGG" id="pfer:IRI77_18420"/>
<evidence type="ECO:0000313" key="9">
    <source>
        <dbReference type="Proteomes" id="UP000593892"/>
    </source>
</evidence>
<dbReference type="InterPro" id="IPR051156">
    <property type="entry name" value="Mito/Outer_Membr_Metalloprot"/>
</dbReference>
<evidence type="ECO:0000256" key="6">
    <source>
        <dbReference type="RuleBase" id="RU003983"/>
    </source>
</evidence>
<evidence type="ECO:0000256" key="5">
    <source>
        <dbReference type="ARBA" id="ARBA00023049"/>
    </source>
</evidence>
<name>A0A7S7SPE5_PALFE</name>
<evidence type="ECO:0000256" key="2">
    <source>
        <dbReference type="ARBA" id="ARBA00022723"/>
    </source>
</evidence>
<dbReference type="Pfam" id="PF01435">
    <property type="entry name" value="Peptidase_M48"/>
    <property type="match status" value="1"/>
</dbReference>
<proteinExistence type="inferred from homology"/>
<comment type="cofactor">
    <cofactor evidence="6">
        <name>Zn(2+)</name>
        <dbReference type="ChEBI" id="CHEBI:29105"/>
    </cofactor>
    <text evidence="6">Binds 1 zinc ion per subunit.</text>
</comment>
<dbReference type="GO" id="GO:0004222">
    <property type="term" value="F:metalloendopeptidase activity"/>
    <property type="evidence" value="ECO:0007669"/>
    <property type="project" value="InterPro"/>
</dbReference>
<evidence type="ECO:0000256" key="3">
    <source>
        <dbReference type="ARBA" id="ARBA00022801"/>
    </source>
</evidence>
<keyword evidence="3 6" id="KW-0378">Hydrolase</keyword>
<organism evidence="8 9">
    <name type="scientific">Paludibaculum fermentans</name>
    <dbReference type="NCBI Taxonomy" id="1473598"/>
    <lineage>
        <taxon>Bacteria</taxon>
        <taxon>Pseudomonadati</taxon>
        <taxon>Acidobacteriota</taxon>
        <taxon>Terriglobia</taxon>
        <taxon>Bryobacterales</taxon>
        <taxon>Bryobacteraceae</taxon>
        <taxon>Paludibaculum</taxon>
    </lineage>
</organism>
<sequence>MARARQTAMGREYARQLRGETVALENEAVRSYVDRVGRMLAAQMPGPQPSWEFTVAEMPACPAAQEPAALPGGFVFFPARLLAASRNESEFAAVVAHAVAHEVLHRMPVAAPEGSPAIPLVMLGGWTSDCRGRQSVPIGFAAALKKQEQDADALAWKALEAAGFDPRAVTSSVQRRVDSAATDAQRGEQEERLAALRALETAASPARQDSVEVEAARAEIRRFVEAQSPARRAPSLVRAKQP</sequence>
<dbReference type="RefSeq" id="WP_194453492.1">
    <property type="nucleotide sequence ID" value="NZ_CP063849.1"/>
</dbReference>
<comment type="similarity">
    <text evidence="6">Belongs to the peptidase M48 family.</text>
</comment>
<dbReference type="GO" id="GO:0046872">
    <property type="term" value="F:metal ion binding"/>
    <property type="evidence" value="ECO:0007669"/>
    <property type="project" value="UniProtKB-KW"/>
</dbReference>
<dbReference type="InterPro" id="IPR001915">
    <property type="entry name" value="Peptidase_M48"/>
</dbReference>
<keyword evidence="9" id="KW-1185">Reference proteome</keyword>